<evidence type="ECO:0000313" key="2">
    <source>
        <dbReference type="EMBL" id="TDG38093.1"/>
    </source>
</evidence>
<gene>
    <name evidence="2" type="ORF">AWZ03_015485</name>
</gene>
<name>A0A484ALA4_DRONA</name>
<feature type="region of interest" description="Disordered" evidence="1">
    <location>
        <begin position="1"/>
        <end position="23"/>
    </location>
</feature>
<organism evidence="2 3">
    <name type="scientific">Drosophila navojoa</name>
    <name type="common">Fruit fly</name>
    <dbReference type="NCBI Taxonomy" id="7232"/>
    <lineage>
        <taxon>Eukaryota</taxon>
        <taxon>Metazoa</taxon>
        <taxon>Ecdysozoa</taxon>
        <taxon>Arthropoda</taxon>
        <taxon>Hexapoda</taxon>
        <taxon>Insecta</taxon>
        <taxon>Pterygota</taxon>
        <taxon>Neoptera</taxon>
        <taxon>Endopterygota</taxon>
        <taxon>Diptera</taxon>
        <taxon>Brachycera</taxon>
        <taxon>Muscomorpha</taxon>
        <taxon>Ephydroidea</taxon>
        <taxon>Drosophilidae</taxon>
        <taxon>Drosophila</taxon>
    </lineage>
</organism>
<evidence type="ECO:0000256" key="1">
    <source>
        <dbReference type="SAM" id="MobiDB-lite"/>
    </source>
</evidence>
<keyword evidence="3" id="KW-1185">Reference proteome</keyword>
<comment type="caution">
    <text evidence="2">The sequence shown here is derived from an EMBL/GenBank/DDBJ whole genome shotgun (WGS) entry which is preliminary data.</text>
</comment>
<feature type="region of interest" description="Disordered" evidence="1">
    <location>
        <begin position="41"/>
        <end position="72"/>
    </location>
</feature>
<feature type="compositionally biased region" description="Basic and acidic residues" evidence="1">
    <location>
        <begin position="9"/>
        <end position="18"/>
    </location>
</feature>
<dbReference type="EMBL" id="LSRL02012630">
    <property type="protein sequence ID" value="TDG38093.1"/>
    <property type="molecule type" value="Genomic_DNA"/>
</dbReference>
<accession>A0A484ALA4</accession>
<feature type="non-terminal residue" evidence="2">
    <location>
        <position position="72"/>
    </location>
</feature>
<sequence length="72" mass="8251">MHLADDFEQLEKDRERLRQQPRPSRTRFMAMDDAGGEVEYRRMEDEAKPSPAPRTGATGAKTHIPNPARACR</sequence>
<reference evidence="2 3" key="1">
    <citation type="journal article" date="2019" name="J. Hered.">
        <title>An Improved Genome Assembly for Drosophila navojoa, the Basal Species in the mojavensis Cluster.</title>
        <authorList>
            <person name="Vanderlinde T."/>
            <person name="Dupim E.G."/>
            <person name="Nazario-Yepiz N.O."/>
            <person name="Carvalho A.B."/>
        </authorList>
    </citation>
    <scope>NUCLEOTIDE SEQUENCE [LARGE SCALE GENOMIC DNA]</scope>
    <source>
        <strain evidence="2">Navoj_Jal97</strain>
        <tissue evidence="2">Whole organism</tissue>
    </source>
</reference>
<dbReference type="Proteomes" id="UP000295192">
    <property type="component" value="Unassembled WGS sequence"/>
</dbReference>
<evidence type="ECO:0000313" key="3">
    <source>
        <dbReference type="Proteomes" id="UP000295192"/>
    </source>
</evidence>
<protein>
    <submittedName>
        <fullName evidence="2">Uncharacterized protein</fullName>
    </submittedName>
</protein>
<dbReference type="AlphaFoldDB" id="A0A484ALA4"/>
<proteinExistence type="predicted"/>